<comment type="similarity">
    <text evidence="2">Belongs to the bacterial solute-binding protein 7 family.</text>
</comment>
<evidence type="ECO:0000256" key="5">
    <source>
        <dbReference type="ARBA" id="ARBA00022764"/>
    </source>
</evidence>
<dbReference type="InterPro" id="IPR038404">
    <property type="entry name" value="TRAP_DctP_sf"/>
</dbReference>
<evidence type="ECO:0000256" key="4">
    <source>
        <dbReference type="ARBA" id="ARBA00022729"/>
    </source>
</evidence>
<proteinExistence type="inferred from homology"/>
<dbReference type="InterPro" id="IPR018389">
    <property type="entry name" value="DctP_fam"/>
</dbReference>
<gene>
    <name evidence="7" type="ORF">PUT78_17805</name>
</gene>
<dbReference type="EMBL" id="JAQZSM010000022">
    <property type="protein sequence ID" value="MDD7972947.1"/>
    <property type="molecule type" value="Genomic_DNA"/>
</dbReference>
<dbReference type="Proteomes" id="UP001431784">
    <property type="component" value="Unassembled WGS sequence"/>
</dbReference>
<dbReference type="NCBIfam" id="NF037995">
    <property type="entry name" value="TRAP_S1"/>
    <property type="match status" value="1"/>
</dbReference>
<keyword evidence="4 6" id="KW-0732">Signal</keyword>
<comment type="caution">
    <text evidence="7">The sequence shown here is derived from an EMBL/GenBank/DDBJ whole genome shotgun (WGS) entry which is preliminary data.</text>
</comment>
<evidence type="ECO:0000256" key="3">
    <source>
        <dbReference type="ARBA" id="ARBA00022448"/>
    </source>
</evidence>
<keyword evidence="3" id="KW-0813">Transport</keyword>
<keyword evidence="5" id="KW-0574">Periplasm</keyword>
<evidence type="ECO:0000256" key="2">
    <source>
        <dbReference type="ARBA" id="ARBA00009023"/>
    </source>
</evidence>
<dbReference type="Pfam" id="PF03480">
    <property type="entry name" value="DctP"/>
    <property type="match status" value="1"/>
</dbReference>
<reference evidence="7" key="1">
    <citation type="submission" date="2023-02" db="EMBL/GenBank/DDBJ databases">
        <title>Description of Roseinatronobacter alkalisoli sp. nov., an alkaliphilic bacerium isolated from soda soil.</title>
        <authorList>
            <person name="Wei W."/>
        </authorList>
    </citation>
    <scope>NUCLEOTIDE SEQUENCE</scope>
    <source>
        <strain evidence="7">HJB301</strain>
    </source>
</reference>
<dbReference type="PANTHER" id="PTHR33376">
    <property type="match status" value="1"/>
</dbReference>
<name>A0ABT5TFL1_9RHOB</name>
<protein>
    <submittedName>
        <fullName evidence="7">DctP family TRAP transporter solute-binding subunit</fullName>
    </submittedName>
</protein>
<sequence>MNMRSAICAAALAAATFAFGATYADATEIKFGIGIPEGDFPEYNALVRFKEYVEFKTNGELTVRLFPNNQLGGEREMIEMVQQGSLELSFPADGAMSGFYAPMQVWSIPYLFESAPVAWRVLESEFAENMKDDILRQTGIRALAFSQNGFRSFTNNIRPLINPEDMGGLKIRTMESPVYMELVNSLGATAVPISGAEVVMALRQGVVDGQENPPAVVYGGGHGEVQKYYTLNEHTFGLHVIIANDDWFNSLEPGHQQVIQDAALLMAWTENLQKTEGDWRFSRQLAEELGMEIHVSTPEQKAAFKEITQPAVLEFIRSNVGDELVDDLISTVDAAKASLYGN</sequence>
<accession>A0ABT5TFL1</accession>
<evidence type="ECO:0000313" key="7">
    <source>
        <dbReference type="EMBL" id="MDD7972947.1"/>
    </source>
</evidence>
<evidence type="ECO:0000256" key="1">
    <source>
        <dbReference type="ARBA" id="ARBA00004418"/>
    </source>
</evidence>
<dbReference type="InterPro" id="IPR004682">
    <property type="entry name" value="TRAP_DctP"/>
</dbReference>
<feature type="signal peptide" evidence="6">
    <location>
        <begin position="1"/>
        <end position="20"/>
    </location>
</feature>
<dbReference type="Gene3D" id="3.40.190.170">
    <property type="entry name" value="Bacterial extracellular solute-binding protein, family 7"/>
    <property type="match status" value="1"/>
</dbReference>
<comment type="subcellular location">
    <subcellularLocation>
        <location evidence="1">Periplasm</location>
    </subcellularLocation>
</comment>
<feature type="chain" id="PRO_5045093412" evidence="6">
    <location>
        <begin position="21"/>
        <end position="342"/>
    </location>
</feature>
<keyword evidence="8" id="KW-1185">Reference proteome</keyword>
<evidence type="ECO:0000313" key="8">
    <source>
        <dbReference type="Proteomes" id="UP001431784"/>
    </source>
</evidence>
<dbReference type="PIRSF" id="PIRSF006470">
    <property type="entry name" value="DctB"/>
    <property type="match status" value="1"/>
</dbReference>
<evidence type="ECO:0000256" key="6">
    <source>
        <dbReference type="SAM" id="SignalP"/>
    </source>
</evidence>
<dbReference type="NCBIfam" id="TIGR00787">
    <property type="entry name" value="dctP"/>
    <property type="match status" value="1"/>
</dbReference>
<dbReference type="RefSeq" id="WP_274353622.1">
    <property type="nucleotide sequence ID" value="NZ_JAQZSM010000022.1"/>
</dbReference>
<dbReference type="PANTHER" id="PTHR33376:SF7">
    <property type="entry name" value="C4-DICARBOXYLATE-BINDING PROTEIN DCTB"/>
    <property type="match status" value="1"/>
</dbReference>
<organism evidence="7 8">
    <name type="scientific">Roseinatronobacter alkalisoli</name>
    <dbReference type="NCBI Taxonomy" id="3028235"/>
    <lineage>
        <taxon>Bacteria</taxon>
        <taxon>Pseudomonadati</taxon>
        <taxon>Pseudomonadota</taxon>
        <taxon>Alphaproteobacteria</taxon>
        <taxon>Rhodobacterales</taxon>
        <taxon>Paracoccaceae</taxon>
        <taxon>Roseinatronobacter</taxon>
    </lineage>
</organism>